<proteinExistence type="predicted"/>
<dbReference type="Gene3D" id="3.20.20.450">
    <property type="entry name" value="EAL domain"/>
    <property type="match status" value="1"/>
</dbReference>
<evidence type="ECO:0000313" key="3">
    <source>
        <dbReference type="EMBL" id="OBV10885.1"/>
    </source>
</evidence>
<dbReference type="InterPro" id="IPR035919">
    <property type="entry name" value="EAL_sf"/>
</dbReference>
<comment type="caution">
    <text evidence="3">The sequence shown here is derived from an EMBL/GenBank/DDBJ whole genome shotgun (WGS) entry which is preliminary data.</text>
</comment>
<keyword evidence="4" id="KW-1185">Reference proteome</keyword>
<dbReference type="CDD" id="cd00130">
    <property type="entry name" value="PAS"/>
    <property type="match status" value="1"/>
</dbReference>
<dbReference type="PANTHER" id="PTHR44757">
    <property type="entry name" value="DIGUANYLATE CYCLASE DGCP"/>
    <property type="match status" value="1"/>
</dbReference>
<dbReference type="InterPro" id="IPR029016">
    <property type="entry name" value="GAF-like_dom_sf"/>
</dbReference>
<dbReference type="InterPro" id="IPR043128">
    <property type="entry name" value="Rev_trsase/Diguanyl_cyclase"/>
</dbReference>
<dbReference type="Pfam" id="PF00563">
    <property type="entry name" value="EAL"/>
    <property type="match status" value="1"/>
</dbReference>
<dbReference type="Pfam" id="PF00990">
    <property type="entry name" value="GGDEF"/>
    <property type="match status" value="1"/>
</dbReference>
<dbReference type="CDD" id="cd01949">
    <property type="entry name" value="GGDEF"/>
    <property type="match status" value="1"/>
</dbReference>
<dbReference type="Gene3D" id="3.30.450.40">
    <property type="match status" value="1"/>
</dbReference>
<dbReference type="PROSITE" id="PS50887">
    <property type="entry name" value="GGDEF"/>
    <property type="match status" value="1"/>
</dbReference>
<dbReference type="STRING" id="1300349.I603_2098"/>
<dbReference type="Gene3D" id="3.30.70.270">
    <property type="match status" value="1"/>
</dbReference>
<dbReference type="InterPro" id="IPR000014">
    <property type="entry name" value="PAS"/>
</dbReference>
<dbReference type="SUPFAM" id="SSF141868">
    <property type="entry name" value="EAL domain-like"/>
    <property type="match status" value="1"/>
</dbReference>
<sequence length="731" mass="79890">MPAGVNETARLDAIRSLDLESSADRALFSRLTLLASTMLDCPVALLSIVEDDRQWFLGRTGFDFPEPLRDISLCAACIGAQQPLLVPDARSDHRFCDNALVTGAPFVRSYISVPIRGEEGLILGTLSAISPEPDAFCEDQIPPLAMLAELAEQSIALHVRTRDLSRANAALQQTSQVFRQAERATNVGSWRVDIASRQLFWSDQVYAITGLKPGHSVSVPDAVALYEHEDQAMVAAALEATIVEGRPFSFATSIRRPDGQSRRIRVQGERIDVGGRPDSVAGIILDCTEEHLRNAALKRAAEHDRLTGLFNRASFDRRLAAAMRNADREPVMVALLDLDGFKDVNDTLGHLVGDRVLGAIAAHLHQRIRSGMFLARWGGDEFALLFPPEMPHDEAIAFLEQLLGELDDVVAMGSTALVIGATCGVARMNRSGSGEEIMRRADLALYRGKEEGRGSVVCWNAQIEARQSERQRAIARLRAALNDGRAVAAYQPIVELETGRIVSLEALLRLKGEDGGLITASEIFSALLDPEMSRRVSRVMLDQVVADGPAILALLGPETRIGLNLSEADLRKNDFVRHLIEVVDDSALTPANFTIEVTETMLLDAGGQLRASLAMLDNCGFTICLDDFGSGFSSLTHLRAFPIHKVKIDRDFIAAIDTDHQSRLIIQAIVQMGHSLGLRVVVEGVETEAQEVFLRSIGCQHVQGYRYGHPALMEELQERLGPFAAPLRLSA</sequence>
<dbReference type="PANTHER" id="PTHR44757:SF2">
    <property type="entry name" value="BIOFILM ARCHITECTURE MAINTENANCE PROTEIN MBAA"/>
    <property type="match status" value="1"/>
</dbReference>
<dbReference type="Pfam" id="PF01590">
    <property type="entry name" value="GAF"/>
    <property type="match status" value="1"/>
</dbReference>
<dbReference type="CDD" id="cd01948">
    <property type="entry name" value="EAL"/>
    <property type="match status" value="1"/>
</dbReference>
<dbReference type="InterPro" id="IPR001633">
    <property type="entry name" value="EAL_dom"/>
</dbReference>
<evidence type="ECO:0000313" key="4">
    <source>
        <dbReference type="Proteomes" id="UP000092484"/>
    </source>
</evidence>
<dbReference type="SUPFAM" id="SSF55785">
    <property type="entry name" value="PYP-like sensor domain (PAS domain)"/>
    <property type="match status" value="1"/>
</dbReference>
<dbReference type="NCBIfam" id="TIGR00254">
    <property type="entry name" value="GGDEF"/>
    <property type="match status" value="1"/>
</dbReference>
<organism evidence="3 4">
    <name type="scientific">Erythrobacter dokdonensis DSW-74</name>
    <dbReference type="NCBI Taxonomy" id="1300349"/>
    <lineage>
        <taxon>Bacteria</taxon>
        <taxon>Pseudomonadati</taxon>
        <taxon>Pseudomonadota</taxon>
        <taxon>Alphaproteobacteria</taxon>
        <taxon>Sphingomonadales</taxon>
        <taxon>Erythrobacteraceae</taxon>
        <taxon>Erythrobacter/Porphyrobacter group</taxon>
        <taxon>Erythrobacter</taxon>
    </lineage>
</organism>
<dbReference type="InterPro" id="IPR035965">
    <property type="entry name" value="PAS-like_dom_sf"/>
</dbReference>
<reference evidence="3 4" key="1">
    <citation type="submission" date="2016-06" db="EMBL/GenBank/DDBJ databases">
        <title>Genome sequence of Porphyrobacter dokdonensis DSW-74.</title>
        <authorList>
            <person name="Kim J.F."/>
            <person name="Song J.Y."/>
        </authorList>
    </citation>
    <scope>NUCLEOTIDE SEQUENCE [LARGE SCALE GENOMIC DNA]</scope>
    <source>
        <strain evidence="3 4">DSW-74</strain>
    </source>
</reference>
<dbReference type="Pfam" id="PF08447">
    <property type="entry name" value="PAS_3"/>
    <property type="match status" value="1"/>
</dbReference>
<dbReference type="Proteomes" id="UP000092484">
    <property type="component" value="Unassembled WGS sequence"/>
</dbReference>
<dbReference type="SUPFAM" id="SSF55073">
    <property type="entry name" value="Nucleotide cyclase"/>
    <property type="match status" value="1"/>
</dbReference>
<feature type="domain" description="GGDEF" evidence="2">
    <location>
        <begin position="329"/>
        <end position="461"/>
    </location>
</feature>
<dbReference type="EMBL" id="LZYB01000004">
    <property type="protein sequence ID" value="OBV10885.1"/>
    <property type="molecule type" value="Genomic_DNA"/>
</dbReference>
<dbReference type="PROSITE" id="PS50883">
    <property type="entry name" value="EAL"/>
    <property type="match status" value="1"/>
</dbReference>
<dbReference type="InterPro" id="IPR000160">
    <property type="entry name" value="GGDEF_dom"/>
</dbReference>
<dbReference type="InterPro" id="IPR029787">
    <property type="entry name" value="Nucleotide_cyclase"/>
</dbReference>
<feature type="domain" description="EAL" evidence="1">
    <location>
        <begin position="470"/>
        <end position="724"/>
    </location>
</feature>
<dbReference type="InterPro" id="IPR052155">
    <property type="entry name" value="Biofilm_reg_signaling"/>
</dbReference>
<dbReference type="SUPFAM" id="SSF55781">
    <property type="entry name" value="GAF domain-like"/>
    <property type="match status" value="1"/>
</dbReference>
<dbReference type="SMART" id="SM00052">
    <property type="entry name" value="EAL"/>
    <property type="match status" value="1"/>
</dbReference>
<evidence type="ECO:0000259" key="1">
    <source>
        <dbReference type="PROSITE" id="PS50883"/>
    </source>
</evidence>
<dbReference type="SMART" id="SM00065">
    <property type="entry name" value="GAF"/>
    <property type="match status" value="1"/>
</dbReference>
<evidence type="ECO:0000259" key="2">
    <source>
        <dbReference type="PROSITE" id="PS50887"/>
    </source>
</evidence>
<dbReference type="PATRIC" id="fig|1300349.4.peg.2090"/>
<accession>A0A1A7BI57</accession>
<gene>
    <name evidence="3" type="ORF">I603_2098</name>
</gene>
<name>A0A1A7BI57_9SPHN</name>
<protein>
    <submittedName>
        <fullName evidence="3">Diguanylate cyclase/phosphodiesterase</fullName>
    </submittedName>
</protein>
<dbReference type="InterPro" id="IPR003018">
    <property type="entry name" value="GAF"/>
</dbReference>
<dbReference type="Gene3D" id="3.30.450.20">
    <property type="entry name" value="PAS domain"/>
    <property type="match status" value="1"/>
</dbReference>
<dbReference type="AlphaFoldDB" id="A0A1A7BI57"/>
<dbReference type="InterPro" id="IPR013655">
    <property type="entry name" value="PAS_fold_3"/>
</dbReference>
<dbReference type="SMART" id="SM00267">
    <property type="entry name" value="GGDEF"/>
    <property type="match status" value="1"/>
</dbReference>